<evidence type="ECO:0000256" key="15">
    <source>
        <dbReference type="ARBA" id="ARBA00023180"/>
    </source>
</evidence>
<evidence type="ECO:0000259" key="17">
    <source>
        <dbReference type="Pfam" id="PF12810"/>
    </source>
</evidence>
<dbReference type="InterPro" id="IPR055163">
    <property type="entry name" value="ALK/LTK-like_GRD"/>
</dbReference>
<evidence type="ECO:0000256" key="3">
    <source>
        <dbReference type="ARBA" id="ARBA00022475"/>
    </source>
</evidence>
<keyword evidence="10" id="KW-1133">Transmembrane helix</keyword>
<evidence type="ECO:0000256" key="12">
    <source>
        <dbReference type="ARBA" id="ARBA00023137"/>
    </source>
</evidence>
<evidence type="ECO:0000256" key="10">
    <source>
        <dbReference type="ARBA" id="ARBA00022989"/>
    </source>
</evidence>
<keyword evidence="11" id="KW-0472">Membrane</keyword>
<evidence type="ECO:0000256" key="4">
    <source>
        <dbReference type="ARBA" id="ARBA00022679"/>
    </source>
</evidence>
<evidence type="ECO:0000256" key="2">
    <source>
        <dbReference type="ARBA" id="ARBA00011902"/>
    </source>
</evidence>
<evidence type="ECO:0000256" key="14">
    <source>
        <dbReference type="ARBA" id="ARBA00023170"/>
    </source>
</evidence>
<keyword evidence="6" id="KW-0732">Signal</keyword>
<feature type="compositionally biased region" description="Gly residues" evidence="16">
    <location>
        <begin position="286"/>
        <end position="296"/>
    </location>
</feature>
<comment type="subcellular location">
    <subcellularLocation>
        <location evidence="1">Cell membrane</location>
        <topology evidence="1">Single-pass type I membrane protein</topology>
    </subcellularLocation>
</comment>
<evidence type="ECO:0000256" key="8">
    <source>
        <dbReference type="ARBA" id="ARBA00022777"/>
    </source>
</evidence>
<dbReference type="EMBL" id="UINC01036115">
    <property type="protein sequence ID" value="SVB29587.1"/>
    <property type="molecule type" value="Genomic_DNA"/>
</dbReference>
<dbReference type="GO" id="GO:0005524">
    <property type="term" value="F:ATP binding"/>
    <property type="evidence" value="ECO:0007669"/>
    <property type="project" value="UniProtKB-KW"/>
</dbReference>
<keyword evidence="14" id="KW-0675">Receptor</keyword>
<dbReference type="GO" id="GO:0004714">
    <property type="term" value="F:transmembrane receptor protein tyrosine kinase activity"/>
    <property type="evidence" value="ECO:0007669"/>
    <property type="project" value="UniProtKB-EC"/>
</dbReference>
<feature type="region of interest" description="Disordered" evidence="16">
    <location>
        <begin position="278"/>
        <end position="320"/>
    </location>
</feature>
<dbReference type="PANTHER" id="PTHR31535">
    <property type="match status" value="1"/>
</dbReference>
<name>A0A382CW89_9ZZZZ</name>
<dbReference type="EC" id="2.7.10.1" evidence="2"/>
<dbReference type="Pfam" id="PF12810">
    <property type="entry name" value="ALK_LTK_GRD"/>
    <property type="match status" value="1"/>
</dbReference>
<evidence type="ECO:0000313" key="18">
    <source>
        <dbReference type="EMBL" id="SVB29587.1"/>
    </source>
</evidence>
<keyword evidence="12" id="KW-0829">Tyrosine-protein kinase</keyword>
<evidence type="ECO:0000256" key="16">
    <source>
        <dbReference type="SAM" id="MobiDB-lite"/>
    </source>
</evidence>
<keyword evidence="8" id="KW-0418">Kinase</keyword>
<feature type="domain" description="ALK/LTK-like glycine-rich" evidence="17">
    <location>
        <begin position="96"/>
        <end position="304"/>
    </location>
</feature>
<keyword evidence="4" id="KW-0808">Transferase</keyword>
<keyword evidence="9" id="KW-0067">ATP-binding</keyword>
<dbReference type="AlphaFoldDB" id="A0A382CW89"/>
<sequence>MSIVPIRILLLLLFLSGINAQIALPTFQGVHKPQTSSSSSLYDFTTHTFTNCGATGRTGPTLANCKSSYDTSWENNTDYFNVPSNAGIQYWTVPVTGTYTIEAYGAEGGDFGSSKPGGEGARMRGDFVLSANEIIRIVVGQRGDSYTNGSSKGGGGGGGSFVIRSPYNDVGSILVIAGGGGGNHYYSGSTPKDGSADTSAVSNSATGTGYSAGGGGGFLNDGVDGDYGSTGGKSFLNGSVGGNKATSGGNHWSKEDGGFGGGSGGAWSAGSGGGYLGSRATTGGNTTPGGSGGGSYNSGSNQSNTAGARDGHGQVIITLN</sequence>
<evidence type="ECO:0000256" key="11">
    <source>
        <dbReference type="ARBA" id="ARBA00023136"/>
    </source>
</evidence>
<evidence type="ECO:0000256" key="1">
    <source>
        <dbReference type="ARBA" id="ARBA00004251"/>
    </source>
</evidence>
<evidence type="ECO:0000256" key="7">
    <source>
        <dbReference type="ARBA" id="ARBA00022741"/>
    </source>
</evidence>
<keyword evidence="15" id="KW-0325">Glycoprotein</keyword>
<protein>
    <recommendedName>
        <fullName evidence="2">receptor protein-tyrosine kinase</fullName>
        <ecNumber evidence="2">2.7.10.1</ecNumber>
    </recommendedName>
</protein>
<keyword evidence="3" id="KW-1003">Cell membrane</keyword>
<evidence type="ECO:0000256" key="6">
    <source>
        <dbReference type="ARBA" id="ARBA00022729"/>
    </source>
</evidence>
<dbReference type="PANTHER" id="PTHR31535:SF3">
    <property type="entry name" value="REGULATORY PROTEIN ZESTE"/>
    <property type="match status" value="1"/>
</dbReference>
<accession>A0A382CW89</accession>
<evidence type="ECO:0000256" key="5">
    <source>
        <dbReference type="ARBA" id="ARBA00022692"/>
    </source>
</evidence>
<evidence type="ECO:0000256" key="13">
    <source>
        <dbReference type="ARBA" id="ARBA00023157"/>
    </source>
</evidence>
<dbReference type="GO" id="GO:0005886">
    <property type="term" value="C:plasma membrane"/>
    <property type="evidence" value="ECO:0007669"/>
    <property type="project" value="UniProtKB-SubCell"/>
</dbReference>
<keyword evidence="5" id="KW-0812">Transmembrane</keyword>
<reference evidence="18" key="1">
    <citation type="submission" date="2018-05" db="EMBL/GenBank/DDBJ databases">
        <authorList>
            <person name="Lanie J.A."/>
            <person name="Ng W.-L."/>
            <person name="Kazmierczak K.M."/>
            <person name="Andrzejewski T.M."/>
            <person name="Davidsen T.M."/>
            <person name="Wayne K.J."/>
            <person name="Tettelin H."/>
            <person name="Glass J.I."/>
            <person name="Rusch D."/>
            <person name="Podicherti R."/>
            <person name="Tsui H.-C.T."/>
            <person name="Winkler M.E."/>
        </authorList>
    </citation>
    <scope>NUCLEOTIDE SEQUENCE</scope>
</reference>
<gene>
    <name evidence="18" type="ORF">METZ01_LOCUS182441</name>
</gene>
<keyword evidence="7" id="KW-0547">Nucleotide-binding</keyword>
<proteinExistence type="predicted"/>
<evidence type="ECO:0000256" key="9">
    <source>
        <dbReference type="ARBA" id="ARBA00022840"/>
    </source>
</evidence>
<organism evidence="18">
    <name type="scientific">marine metagenome</name>
    <dbReference type="NCBI Taxonomy" id="408172"/>
    <lineage>
        <taxon>unclassified sequences</taxon>
        <taxon>metagenomes</taxon>
        <taxon>ecological metagenomes</taxon>
    </lineage>
</organism>
<keyword evidence="13" id="KW-1015">Disulfide bond</keyword>